<evidence type="ECO:0000256" key="1">
    <source>
        <dbReference type="SAM" id="MobiDB-lite"/>
    </source>
</evidence>
<reference evidence="2 3" key="1">
    <citation type="journal article" date="2021" name="Nat. Plants">
        <title>The Taxus genome provides insights into paclitaxel biosynthesis.</title>
        <authorList>
            <person name="Xiong X."/>
            <person name="Gou J."/>
            <person name="Liao Q."/>
            <person name="Li Y."/>
            <person name="Zhou Q."/>
            <person name="Bi G."/>
            <person name="Li C."/>
            <person name="Du R."/>
            <person name="Wang X."/>
            <person name="Sun T."/>
            <person name="Guo L."/>
            <person name="Liang H."/>
            <person name="Lu P."/>
            <person name="Wu Y."/>
            <person name="Zhang Z."/>
            <person name="Ro D.K."/>
            <person name="Shang Y."/>
            <person name="Huang S."/>
            <person name="Yan J."/>
        </authorList>
    </citation>
    <scope>NUCLEOTIDE SEQUENCE [LARGE SCALE GENOMIC DNA]</scope>
    <source>
        <strain evidence="2">Ta-2019</strain>
    </source>
</reference>
<evidence type="ECO:0000313" key="2">
    <source>
        <dbReference type="EMBL" id="KAH9317129.1"/>
    </source>
</evidence>
<organism evidence="2 3">
    <name type="scientific">Taxus chinensis</name>
    <name type="common">Chinese yew</name>
    <name type="synonym">Taxus wallichiana var. chinensis</name>
    <dbReference type="NCBI Taxonomy" id="29808"/>
    <lineage>
        <taxon>Eukaryota</taxon>
        <taxon>Viridiplantae</taxon>
        <taxon>Streptophyta</taxon>
        <taxon>Embryophyta</taxon>
        <taxon>Tracheophyta</taxon>
        <taxon>Spermatophyta</taxon>
        <taxon>Pinopsida</taxon>
        <taxon>Pinidae</taxon>
        <taxon>Conifers II</taxon>
        <taxon>Cupressales</taxon>
        <taxon>Taxaceae</taxon>
        <taxon>Taxus</taxon>
    </lineage>
</organism>
<accession>A0AA38G9Q8</accession>
<dbReference type="Proteomes" id="UP000824469">
    <property type="component" value="Unassembled WGS sequence"/>
</dbReference>
<protein>
    <submittedName>
        <fullName evidence="2">Uncharacterized protein</fullName>
    </submittedName>
</protein>
<feature type="non-terminal residue" evidence="2">
    <location>
        <position position="51"/>
    </location>
</feature>
<feature type="compositionally biased region" description="Basic and acidic residues" evidence="1">
    <location>
        <begin position="1"/>
        <end position="13"/>
    </location>
</feature>
<dbReference type="AlphaFoldDB" id="A0AA38G9Q8"/>
<gene>
    <name evidence="2" type="ORF">KI387_018898</name>
</gene>
<proteinExistence type="predicted"/>
<keyword evidence="3" id="KW-1185">Reference proteome</keyword>
<evidence type="ECO:0000313" key="3">
    <source>
        <dbReference type="Proteomes" id="UP000824469"/>
    </source>
</evidence>
<name>A0AA38G9Q8_TAXCH</name>
<sequence>LHTAMKEGKEDMRIPSPLPHHPSKKVYNRTPFVELKIRAMGISNGLDLAQS</sequence>
<dbReference type="EMBL" id="JAHRHJ020000004">
    <property type="protein sequence ID" value="KAH9317129.1"/>
    <property type="molecule type" value="Genomic_DNA"/>
</dbReference>
<feature type="non-terminal residue" evidence="2">
    <location>
        <position position="1"/>
    </location>
</feature>
<comment type="caution">
    <text evidence="2">The sequence shown here is derived from an EMBL/GenBank/DDBJ whole genome shotgun (WGS) entry which is preliminary data.</text>
</comment>
<feature type="region of interest" description="Disordered" evidence="1">
    <location>
        <begin position="1"/>
        <end position="25"/>
    </location>
</feature>